<dbReference type="SUPFAM" id="SSF53756">
    <property type="entry name" value="UDP-Glycosyltransferase/glycogen phosphorylase"/>
    <property type="match status" value="1"/>
</dbReference>
<dbReference type="PANTHER" id="PTHR10788:SF106">
    <property type="entry name" value="BCDNA.GH08860"/>
    <property type="match status" value="1"/>
</dbReference>
<evidence type="ECO:0000313" key="2">
    <source>
        <dbReference type="EMBL" id="ETX14359.1"/>
    </source>
</evidence>
<dbReference type="GO" id="GO:0005992">
    <property type="term" value="P:trehalose biosynthetic process"/>
    <property type="evidence" value="ECO:0007669"/>
    <property type="project" value="InterPro"/>
</dbReference>
<comment type="caution">
    <text evidence="2">The sequence shown here is derived from an EMBL/GenBank/DDBJ whole genome shotgun (WGS) entry which is preliminary data.</text>
</comment>
<gene>
    <name evidence="2" type="ORF">OCH239_03445</name>
</gene>
<dbReference type="PATRIC" id="fig|1449350.3.peg.2429"/>
<organism evidence="2 3">
    <name type="scientific">Roseivivax halodurans JCM 10272</name>
    <dbReference type="NCBI Taxonomy" id="1449350"/>
    <lineage>
        <taxon>Bacteria</taxon>
        <taxon>Pseudomonadati</taxon>
        <taxon>Pseudomonadota</taxon>
        <taxon>Alphaproteobacteria</taxon>
        <taxon>Rhodobacterales</taxon>
        <taxon>Roseobacteraceae</taxon>
        <taxon>Roseivivax</taxon>
    </lineage>
</organism>
<dbReference type="STRING" id="1449350.OCH239_03445"/>
<dbReference type="GO" id="GO:0003825">
    <property type="term" value="F:alpha,alpha-trehalose-phosphate synthase (UDP-forming) activity"/>
    <property type="evidence" value="ECO:0007669"/>
    <property type="project" value="TreeGrafter"/>
</dbReference>
<dbReference type="Pfam" id="PF00982">
    <property type="entry name" value="Glyco_transf_20"/>
    <property type="match status" value="1"/>
</dbReference>
<proteinExistence type="inferred from homology"/>
<name>X7EE48_9RHOB</name>
<dbReference type="RefSeq" id="WP_084782387.1">
    <property type="nucleotide sequence ID" value="NZ_JALZ01000011.1"/>
</dbReference>
<dbReference type="OrthoDB" id="9815690at2"/>
<reference evidence="2 3" key="1">
    <citation type="submission" date="2014-01" db="EMBL/GenBank/DDBJ databases">
        <title>Roseivivax halodurans JCM 10272 Genome Sequencing.</title>
        <authorList>
            <person name="Lai Q."/>
            <person name="Li G."/>
            <person name="Shao Z."/>
        </authorList>
    </citation>
    <scope>NUCLEOTIDE SEQUENCE [LARGE SCALE GENOMIC DNA]</scope>
    <source>
        <strain evidence="2 3">JCM 10272</strain>
    </source>
</reference>
<dbReference type="eggNOG" id="COG0380">
    <property type="taxonomic scope" value="Bacteria"/>
</dbReference>
<accession>X7EE48</accession>
<evidence type="ECO:0000256" key="1">
    <source>
        <dbReference type="ARBA" id="ARBA00008799"/>
    </source>
</evidence>
<protein>
    <submittedName>
        <fullName evidence="2">Alpha,alpha-trehalose-phosphate synthase</fullName>
    </submittedName>
</protein>
<dbReference type="InterPro" id="IPR001830">
    <property type="entry name" value="Glyco_trans_20"/>
</dbReference>
<dbReference type="Proteomes" id="UP000022447">
    <property type="component" value="Unassembled WGS sequence"/>
</dbReference>
<dbReference type="EMBL" id="JALZ01000011">
    <property type="protein sequence ID" value="ETX14359.1"/>
    <property type="molecule type" value="Genomic_DNA"/>
</dbReference>
<evidence type="ECO:0000313" key="3">
    <source>
        <dbReference type="Proteomes" id="UP000022447"/>
    </source>
</evidence>
<dbReference type="Gene3D" id="3.40.50.2000">
    <property type="entry name" value="Glycogen Phosphorylase B"/>
    <property type="match status" value="2"/>
</dbReference>
<dbReference type="CDD" id="cd03788">
    <property type="entry name" value="GT20_TPS"/>
    <property type="match status" value="1"/>
</dbReference>
<sequence>MTGKLVVVSNRIPTGATPSGGLVVAVHDALTRSGGLWVGAHPDEGTPDQDGLTEIASGDYTRLAFHLTPEEYDSYYLGFANSVLWPLCHGRVDLVDIERGFEETYLAVNARVARLLADQIGEGDIVWVHDYHFLPLASELRKLGITARIGFFLHIPFPPLGALSTLPSPDDFAEWLSAYDLVGLQTRRDTASCLEMFRADPRAEFMTDGSVKFRDRSVSVRSFPIGIDAESFAEAAAVEGPDAELGIDMHEDLVIGVDRLDYSKGLPNRFRAFGKFLDSRAGTGRRASLLQIAPPTRERVAAYRAIRTELEEIAGRLNGEHAELDWTPIRYIHRGVERDTLARLHRRARACLVTSLADGMNLVAKEYVAAQDPEDPGVLILSRFAGAAEDMTEALLVNPYDIDETSEAIETAITMPLEERRRRHAHSLGVVHATNVTDWAQSFVSCLKTCTPTLDYRRAQTGRTLQHDGETA</sequence>
<dbReference type="AlphaFoldDB" id="X7EE48"/>
<keyword evidence="3" id="KW-1185">Reference proteome</keyword>
<dbReference type="PANTHER" id="PTHR10788">
    <property type="entry name" value="TREHALOSE-6-PHOSPHATE SYNTHASE"/>
    <property type="match status" value="1"/>
</dbReference>
<comment type="similarity">
    <text evidence="1">Belongs to the glycosyltransferase 20 family.</text>
</comment>